<dbReference type="InterPro" id="IPR036188">
    <property type="entry name" value="FAD/NAD-bd_sf"/>
</dbReference>
<dbReference type="GO" id="GO:0004499">
    <property type="term" value="F:N,N-dimethylaniline monooxygenase activity"/>
    <property type="evidence" value="ECO:0007669"/>
    <property type="project" value="InterPro"/>
</dbReference>
<dbReference type="SUPFAM" id="SSF51905">
    <property type="entry name" value="FAD/NAD(P)-binding domain"/>
    <property type="match status" value="2"/>
</dbReference>
<dbReference type="GO" id="GO:0050661">
    <property type="term" value="F:NADP binding"/>
    <property type="evidence" value="ECO:0007669"/>
    <property type="project" value="InterPro"/>
</dbReference>
<comment type="similarity">
    <text evidence="1">Belongs to the FMO family.</text>
</comment>
<dbReference type="Proteomes" id="UP001283341">
    <property type="component" value="Unassembled WGS sequence"/>
</dbReference>
<dbReference type="Gene3D" id="3.50.50.60">
    <property type="entry name" value="FAD/NAD(P)-binding domain"/>
    <property type="match status" value="1"/>
</dbReference>
<sequence length="613" mass="68520">METIDCVVVGAGWYGLGAAKQYHCTQPESSLAIIEGESSLGGTWADHRLYPGLKSNNQLGTYEYPDFPMDTARFGVKPKEHIPGEVVNTYLKAYASEFGIADLIRFDTKVVVAEHQDTDEGGWVLTLANAKRKDEKKVFARKLIIATGLTSDAFLPHFKGQETFGGKIFHSKEFRQNRDTLKTAKSVTVLGATKFGYDAAYAYAMAGVEVNWVIRSSGHGPCWISPSFVTPLKKWIEKLANVRALTWFSPCIFGEADGYTKMRNFYHGTAVGRGLVNQFWKTLGGDVITLNGYDSHPETAKLKPWTEAMFTATSFSILNYDTDFFELVKRPDSNIKIHIGEIDHLSPGRVHMADGTSFASDALLANTGWKHVPPMKFLPEGIDVELGLPHRINATDPRPEDLANQQQLLEKADNEILRRFPRLKDQPVWNKNYVPITETKGIDSNSADEVTPCTPLTPYMLHHFIVPPSERFLRSRDVAFIGMVSNFSNIITAHVQGLWISAYFSGKLAIDPAKAVGHETQMEELRYQTVLHNRFGKWRYPTDWGSKAPSFIFDAVPYLDLLLKDLGLEIYRKTGKGFGAEMYDPYGPEDYRGINEEWETKFGGGGGAATGEK</sequence>
<keyword evidence="6" id="KW-1185">Reference proteome</keyword>
<dbReference type="AlphaFoldDB" id="A0AAE0I1S1"/>
<reference evidence="5" key="1">
    <citation type="journal article" date="2023" name="Mol. Phylogenet. Evol.">
        <title>Genome-scale phylogeny and comparative genomics of the fungal order Sordariales.</title>
        <authorList>
            <person name="Hensen N."/>
            <person name="Bonometti L."/>
            <person name="Westerberg I."/>
            <person name="Brannstrom I.O."/>
            <person name="Guillou S."/>
            <person name="Cros-Aarteil S."/>
            <person name="Calhoun S."/>
            <person name="Haridas S."/>
            <person name="Kuo A."/>
            <person name="Mondo S."/>
            <person name="Pangilinan J."/>
            <person name="Riley R."/>
            <person name="LaButti K."/>
            <person name="Andreopoulos B."/>
            <person name="Lipzen A."/>
            <person name="Chen C."/>
            <person name="Yan M."/>
            <person name="Daum C."/>
            <person name="Ng V."/>
            <person name="Clum A."/>
            <person name="Steindorff A."/>
            <person name="Ohm R.A."/>
            <person name="Martin F."/>
            <person name="Silar P."/>
            <person name="Natvig D.O."/>
            <person name="Lalanne C."/>
            <person name="Gautier V."/>
            <person name="Ament-Velasquez S.L."/>
            <person name="Kruys A."/>
            <person name="Hutchinson M.I."/>
            <person name="Powell A.J."/>
            <person name="Barry K."/>
            <person name="Miller A.N."/>
            <person name="Grigoriev I.V."/>
            <person name="Debuchy R."/>
            <person name="Gladieux P."/>
            <person name="Hiltunen Thoren M."/>
            <person name="Johannesson H."/>
        </authorList>
    </citation>
    <scope>NUCLEOTIDE SEQUENCE</scope>
    <source>
        <strain evidence="5">CBS 118394</strain>
    </source>
</reference>
<keyword evidence="3" id="KW-0274">FAD</keyword>
<evidence type="ECO:0000313" key="6">
    <source>
        <dbReference type="Proteomes" id="UP001283341"/>
    </source>
</evidence>
<dbReference type="PANTHER" id="PTHR23023">
    <property type="entry name" value="DIMETHYLANILINE MONOOXYGENASE"/>
    <property type="match status" value="1"/>
</dbReference>
<gene>
    <name evidence="5" type="ORF">B0H66DRAFT_562381</name>
</gene>
<evidence type="ECO:0000256" key="3">
    <source>
        <dbReference type="ARBA" id="ARBA00022827"/>
    </source>
</evidence>
<evidence type="ECO:0000313" key="5">
    <source>
        <dbReference type="EMBL" id="KAK3316905.1"/>
    </source>
</evidence>
<protein>
    <submittedName>
        <fullName evidence="5">Uncharacterized protein</fullName>
    </submittedName>
</protein>
<evidence type="ECO:0000256" key="2">
    <source>
        <dbReference type="ARBA" id="ARBA00022630"/>
    </source>
</evidence>
<dbReference type="InterPro" id="IPR020946">
    <property type="entry name" value="Flavin_mOase-like"/>
</dbReference>
<name>A0AAE0I1S1_9PEZI</name>
<keyword evidence="4" id="KW-0560">Oxidoreductase</keyword>
<dbReference type="GO" id="GO:0050660">
    <property type="term" value="F:flavin adenine dinucleotide binding"/>
    <property type="evidence" value="ECO:0007669"/>
    <property type="project" value="InterPro"/>
</dbReference>
<comment type="caution">
    <text evidence="5">The sequence shown here is derived from an EMBL/GenBank/DDBJ whole genome shotgun (WGS) entry which is preliminary data.</text>
</comment>
<organism evidence="5 6">
    <name type="scientific">Apodospora peruviana</name>
    <dbReference type="NCBI Taxonomy" id="516989"/>
    <lineage>
        <taxon>Eukaryota</taxon>
        <taxon>Fungi</taxon>
        <taxon>Dikarya</taxon>
        <taxon>Ascomycota</taxon>
        <taxon>Pezizomycotina</taxon>
        <taxon>Sordariomycetes</taxon>
        <taxon>Sordariomycetidae</taxon>
        <taxon>Sordariales</taxon>
        <taxon>Lasiosphaeriaceae</taxon>
        <taxon>Apodospora</taxon>
    </lineage>
</organism>
<evidence type="ECO:0000256" key="1">
    <source>
        <dbReference type="ARBA" id="ARBA00009183"/>
    </source>
</evidence>
<dbReference type="InterPro" id="IPR050346">
    <property type="entry name" value="FMO-like"/>
</dbReference>
<accession>A0AAE0I1S1</accession>
<proteinExistence type="inferred from homology"/>
<evidence type="ECO:0000256" key="4">
    <source>
        <dbReference type="ARBA" id="ARBA00023002"/>
    </source>
</evidence>
<dbReference type="Pfam" id="PF00743">
    <property type="entry name" value="FMO-like"/>
    <property type="match status" value="1"/>
</dbReference>
<reference evidence="5" key="2">
    <citation type="submission" date="2023-06" db="EMBL/GenBank/DDBJ databases">
        <authorList>
            <consortium name="Lawrence Berkeley National Laboratory"/>
            <person name="Haridas S."/>
            <person name="Hensen N."/>
            <person name="Bonometti L."/>
            <person name="Westerberg I."/>
            <person name="Brannstrom I.O."/>
            <person name="Guillou S."/>
            <person name="Cros-Aarteil S."/>
            <person name="Calhoun S."/>
            <person name="Kuo A."/>
            <person name="Mondo S."/>
            <person name="Pangilinan J."/>
            <person name="Riley R."/>
            <person name="Labutti K."/>
            <person name="Andreopoulos B."/>
            <person name="Lipzen A."/>
            <person name="Chen C."/>
            <person name="Yanf M."/>
            <person name="Daum C."/>
            <person name="Ng V."/>
            <person name="Clum A."/>
            <person name="Steindorff A."/>
            <person name="Ohm R."/>
            <person name="Martin F."/>
            <person name="Silar P."/>
            <person name="Natvig D."/>
            <person name="Lalanne C."/>
            <person name="Gautier V."/>
            <person name="Ament-Velasquez S.L."/>
            <person name="Kruys A."/>
            <person name="Hutchinson M.I."/>
            <person name="Powell A.J."/>
            <person name="Barry K."/>
            <person name="Miller A.N."/>
            <person name="Grigoriev I.V."/>
            <person name="Debuchy R."/>
            <person name="Gladieux P."/>
            <person name="Thoren M.H."/>
            <person name="Johannesson H."/>
        </authorList>
    </citation>
    <scope>NUCLEOTIDE SEQUENCE</scope>
    <source>
        <strain evidence="5">CBS 118394</strain>
    </source>
</reference>
<dbReference type="EMBL" id="JAUEDM010000005">
    <property type="protein sequence ID" value="KAK3316905.1"/>
    <property type="molecule type" value="Genomic_DNA"/>
</dbReference>
<keyword evidence="2" id="KW-0285">Flavoprotein</keyword>